<feature type="region of interest" description="Disordered" evidence="6">
    <location>
        <begin position="1"/>
        <end position="92"/>
    </location>
</feature>
<name>A0A0H3WVT7_9BURK</name>
<dbReference type="PATRIC" id="fig|656179.3.peg.2621"/>
<protein>
    <recommendedName>
        <fullName evidence="2">Effector protein BipC</fullName>
    </recommendedName>
</protein>
<keyword evidence="4" id="KW-0843">Virulence</keyword>
<evidence type="ECO:0000256" key="3">
    <source>
        <dbReference type="ARBA" id="ARBA00022525"/>
    </source>
</evidence>
<keyword evidence="3" id="KW-0964">Secreted</keyword>
<dbReference type="GO" id="GO:0005576">
    <property type="term" value="C:extracellular region"/>
    <property type="evidence" value="ECO:0007669"/>
    <property type="project" value="UniProtKB-SubCell"/>
</dbReference>
<dbReference type="STRING" id="656179.AB870_12315"/>
<feature type="compositionally biased region" description="Pro residues" evidence="6">
    <location>
        <begin position="239"/>
        <end position="255"/>
    </location>
</feature>
<proteinExistence type="inferred from homology"/>
<evidence type="ECO:0000256" key="2">
    <source>
        <dbReference type="ARBA" id="ARBA00020604"/>
    </source>
</evidence>
<accession>A0A0H3WVT7</accession>
<feature type="compositionally biased region" description="Basic and acidic residues" evidence="6">
    <location>
        <begin position="73"/>
        <end position="86"/>
    </location>
</feature>
<feature type="region of interest" description="Disordered" evidence="6">
    <location>
        <begin position="304"/>
        <end position="323"/>
    </location>
</feature>
<feature type="compositionally biased region" description="Polar residues" evidence="6">
    <location>
        <begin position="1"/>
        <end position="11"/>
    </location>
</feature>
<dbReference type="OrthoDB" id="8940144at2"/>
<dbReference type="KEGG" id="pfg:AB870_12315"/>
<sequence length="357" mass="36537">MNILDVSQTPVVLTPDAPGRPKDAPPPGILYNTFTPPLDDDGEDDPLRPMLQSPPPDASKKDALDWLKAQQPQEKDGNMPGKRDDDPGYGSPLSDDAVLIGKFFDYFQKAFQNGLEIRNKMAQVNFQSVVAAGEATKEAGKAYMWGGISSGLAQGMLGGMGAFKSLSGISKERNALKMRAPKPEAPVAAPQGAQVSGAPPTANAPDGRLSGAQVPGVDPDGTLDAAPPRPNAPDDAPDVTPPPVAADPSPAPVPDGPSAEALNLSARGDGAQGAAFSMMAAPAAGMLNGASQYSAALENQQQKLADSGAQLSRDGTTNAQDQANKDLGLVTEMLKAIDAVSQAKAGAASAIAGNLRG</sequence>
<keyword evidence="8" id="KW-1185">Reference proteome</keyword>
<evidence type="ECO:0000256" key="4">
    <source>
        <dbReference type="ARBA" id="ARBA00023026"/>
    </source>
</evidence>
<feature type="region of interest" description="Disordered" evidence="6">
    <location>
        <begin position="179"/>
        <end position="263"/>
    </location>
</feature>
<evidence type="ECO:0000313" key="7">
    <source>
        <dbReference type="EMBL" id="AKM30723.1"/>
    </source>
</evidence>
<comment type="similarity">
    <text evidence="5">Belongs to the SctB/SipC family.</text>
</comment>
<evidence type="ECO:0000256" key="5">
    <source>
        <dbReference type="ARBA" id="ARBA00035650"/>
    </source>
</evidence>
<dbReference type="InterPro" id="IPR005427">
    <property type="entry name" value="BipC/SctB"/>
</dbReference>
<evidence type="ECO:0000256" key="6">
    <source>
        <dbReference type="SAM" id="MobiDB-lite"/>
    </source>
</evidence>
<dbReference type="PRINTS" id="PR01608">
    <property type="entry name" value="BACINVASINC"/>
</dbReference>
<dbReference type="Pfam" id="PF09599">
    <property type="entry name" value="IpaC_SipC"/>
    <property type="match status" value="1"/>
</dbReference>
<comment type="subcellular location">
    <subcellularLocation>
        <location evidence="1">Secreted</location>
    </subcellularLocation>
</comment>
<evidence type="ECO:0000256" key="1">
    <source>
        <dbReference type="ARBA" id="ARBA00004613"/>
    </source>
</evidence>
<organism evidence="7 8">
    <name type="scientific">Pandoraea faecigallinarum</name>
    <dbReference type="NCBI Taxonomy" id="656179"/>
    <lineage>
        <taxon>Bacteria</taxon>
        <taxon>Pseudomonadati</taxon>
        <taxon>Pseudomonadota</taxon>
        <taxon>Betaproteobacteria</taxon>
        <taxon>Burkholderiales</taxon>
        <taxon>Burkholderiaceae</taxon>
        <taxon>Pandoraea</taxon>
    </lineage>
</organism>
<dbReference type="Proteomes" id="UP000035651">
    <property type="component" value="Chromosome"/>
</dbReference>
<reference evidence="7" key="1">
    <citation type="submission" date="2016-06" db="EMBL/GenBank/DDBJ databases">
        <title>Complete Genome Sequence of Pandoraea faecigallinarum DSM-23572.</title>
        <authorList>
            <person name="Yong D."/>
            <person name="Ee R."/>
            <person name="Lim Y.-L."/>
            <person name="Yin W.-F."/>
            <person name="Chan K.-G."/>
        </authorList>
    </citation>
    <scope>NUCLEOTIDE SEQUENCE</scope>
    <source>
        <strain evidence="7">DSM 23572</strain>
    </source>
</reference>
<dbReference type="RefSeq" id="WP_047906557.1">
    <property type="nucleotide sequence ID" value="NZ_CP011807.3"/>
</dbReference>
<evidence type="ECO:0000313" key="8">
    <source>
        <dbReference type="Proteomes" id="UP000035651"/>
    </source>
</evidence>
<gene>
    <name evidence="7" type="ORF">AB870_12315</name>
</gene>
<dbReference type="EMBL" id="CP011807">
    <property type="protein sequence ID" value="AKM30723.1"/>
    <property type="molecule type" value="Genomic_DNA"/>
</dbReference>
<feature type="compositionally biased region" description="Polar residues" evidence="6">
    <location>
        <begin position="304"/>
        <end position="322"/>
    </location>
</feature>
<dbReference type="AlphaFoldDB" id="A0A0H3WVT7"/>